<dbReference type="PANTHER" id="PTHR44196:SF2">
    <property type="entry name" value="SHORT-CHAIN DEHYDROGENASE-RELATED"/>
    <property type="match status" value="1"/>
</dbReference>
<dbReference type="Pfam" id="PF00106">
    <property type="entry name" value="adh_short"/>
    <property type="match status" value="1"/>
</dbReference>
<dbReference type="RefSeq" id="WP_115372276.1">
    <property type="nucleotide sequence ID" value="NZ_QASA01000001.1"/>
</dbReference>
<feature type="region of interest" description="Disordered" evidence="4">
    <location>
        <begin position="340"/>
        <end position="362"/>
    </location>
</feature>
<organism evidence="5 6">
    <name type="scientific">Adhaeribacter pallidiroseus</name>
    <dbReference type="NCBI Taxonomy" id="2072847"/>
    <lineage>
        <taxon>Bacteria</taxon>
        <taxon>Pseudomonadati</taxon>
        <taxon>Bacteroidota</taxon>
        <taxon>Cytophagia</taxon>
        <taxon>Cytophagales</taxon>
        <taxon>Hymenobacteraceae</taxon>
        <taxon>Adhaeribacter</taxon>
    </lineage>
</organism>
<feature type="compositionally biased region" description="Basic residues" evidence="4">
    <location>
        <begin position="353"/>
        <end position="362"/>
    </location>
</feature>
<keyword evidence="6" id="KW-1185">Reference proteome</keyword>
<evidence type="ECO:0000256" key="2">
    <source>
        <dbReference type="ARBA" id="ARBA00023002"/>
    </source>
</evidence>
<proteinExistence type="inferred from homology"/>
<comment type="caution">
    <text evidence="5">The sequence shown here is derived from an EMBL/GenBank/DDBJ whole genome shotgun (WGS) entry which is preliminary data.</text>
</comment>
<comment type="similarity">
    <text evidence="1 3">Belongs to the short-chain dehydrogenases/reductases (SDR) family.</text>
</comment>
<dbReference type="GO" id="GO:0016491">
    <property type="term" value="F:oxidoreductase activity"/>
    <property type="evidence" value="ECO:0007669"/>
    <property type="project" value="UniProtKB-KW"/>
</dbReference>
<sequence length="362" mass="39043">METIQNQSVLITGASSGIGFELARLFARDNYHVIMVAHHVDKLDHAAWQLQSEFSHVRLNTIAIDLSKDDAPSRLFEHVQQQGWQVNILVNNAGFGEYGLFTESNLQKELAMIHLNIISLVHLTKLFLPYLLNQGSGKILQVGSVASFTPTPLQSVYGATKAFILSFSEALQEELKDAPVSVTILCPPATDTNFFNVAGAQDSKLAQGDLATPEEVARTAYKALLAGDKRAVPTFKAKLQVAQSTILPDALNATLMHKQSEETTKSRKSAFKKSSTPANPTIVAESASLPVTETPLKASTNRRKSTQSTITSTNLDATTASVATLDPAVAITGLTADNLTATNTDVPPIPVPKPKRSTKKNQ</sequence>
<dbReference type="InterPro" id="IPR002347">
    <property type="entry name" value="SDR_fam"/>
</dbReference>
<dbReference type="InterPro" id="IPR020904">
    <property type="entry name" value="Sc_DH/Rdtase_CS"/>
</dbReference>
<dbReference type="Proteomes" id="UP000253919">
    <property type="component" value="Unassembled WGS sequence"/>
</dbReference>
<dbReference type="CDD" id="cd05233">
    <property type="entry name" value="SDR_c"/>
    <property type="match status" value="1"/>
</dbReference>
<dbReference type="PRINTS" id="PR00081">
    <property type="entry name" value="GDHRDH"/>
</dbReference>
<dbReference type="GO" id="GO:0016020">
    <property type="term" value="C:membrane"/>
    <property type="evidence" value="ECO:0007669"/>
    <property type="project" value="TreeGrafter"/>
</dbReference>
<name>A0A369QHX4_9BACT</name>
<dbReference type="InterPro" id="IPR036291">
    <property type="entry name" value="NAD(P)-bd_dom_sf"/>
</dbReference>
<protein>
    <submittedName>
        <fullName evidence="5">Putative oxidoreductase</fullName>
    </submittedName>
</protein>
<feature type="region of interest" description="Disordered" evidence="4">
    <location>
        <begin position="258"/>
        <end position="311"/>
    </location>
</feature>
<dbReference type="PROSITE" id="PS00061">
    <property type="entry name" value="ADH_SHORT"/>
    <property type="match status" value="1"/>
</dbReference>
<evidence type="ECO:0000256" key="1">
    <source>
        <dbReference type="ARBA" id="ARBA00006484"/>
    </source>
</evidence>
<keyword evidence="2" id="KW-0560">Oxidoreductase</keyword>
<evidence type="ECO:0000313" key="6">
    <source>
        <dbReference type="Proteomes" id="UP000253919"/>
    </source>
</evidence>
<dbReference type="PRINTS" id="PR00080">
    <property type="entry name" value="SDRFAMILY"/>
</dbReference>
<dbReference type="Gene3D" id="3.40.50.720">
    <property type="entry name" value="NAD(P)-binding Rossmann-like Domain"/>
    <property type="match status" value="1"/>
</dbReference>
<dbReference type="OrthoDB" id="9808814at2"/>
<evidence type="ECO:0000313" key="5">
    <source>
        <dbReference type="EMBL" id="RDC62887.1"/>
    </source>
</evidence>
<accession>A0A369QHX4</accession>
<reference evidence="5 6" key="1">
    <citation type="submission" date="2018-04" db="EMBL/GenBank/DDBJ databases">
        <title>Adhaeribacter sp. HMF7616 genome sequencing and assembly.</title>
        <authorList>
            <person name="Kang H."/>
            <person name="Kang J."/>
            <person name="Cha I."/>
            <person name="Kim H."/>
            <person name="Joh K."/>
        </authorList>
    </citation>
    <scope>NUCLEOTIDE SEQUENCE [LARGE SCALE GENOMIC DNA]</scope>
    <source>
        <strain evidence="5 6">HMF7616</strain>
    </source>
</reference>
<dbReference type="SUPFAM" id="SSF51735">
    <property type="entry name" value="NAD(P)-binding Rossmann-fold domains"/>
    <property type="match status" value="1"/>
</dbReference>
<evidence type="ECO:0000256" key="4">
    <source>
        <dbReference type="SAM" id="MobiDB-lite"/>
    </source>
</evidence>
<gene>
    <name evidence="5" type="ORF">AHMF7616_01486</name>
</gene>
<dbReference type="EMBL" id="QASA01000001">
    <property type="protein sequence ID" value="RDC62887.1"/>
    <property type="molecule type" value="Genomic_DNA"/>
</dbReference>
<evidence type="ECO:0000256" key="3">
    <source>
        <dbReference type="RuleBase" id="RU000363"/>
    </source>
</evidence>
<dbReference type="AlphaFoldDB" id="A0A369QHX4"/>
<dbReference type="PANTHER" id="PTHR44196">
    <property type="entry name" value="DEHYDROGENASE/REDUCTASE SDR FAMILY MEMBER 7B"/>
    <property type="match status" value="1"/>
</dbReference>